<evidence type="ECO:0000313" key="2">
    <source>
        <dbReference type="EMBL" id="QJQ32502.1"/>
    </source>
</evidence>
<dbReference type="PANTHER" id="PTHR43792">
    <property type="entry name" value="GNAT FAMILY, PUTATIVE (AFU_ORTHOLOGUE AFUA_3G00765)-RELATED-RELATED"/>
    <property type="match status" value="1"/>
</dbReference>
<dbReference type="InterPro" id="IPR016181">
    <property type="entry name" value="Acyl_CoA_acyltransferase"/>
</dbReference>
<dbReference type="EMBL" id="CP053015">
    <property type="protein sequence ID" value="QJQ32502.1"/>
    <property type="molecule type" value="Genomic_DNA"/>
</dbReference>
<dbReference type="InterPro" id="IPR051531">
    <property type="entry name" value="N-acetyltransferase"/>
</dbReference>
<dbReference type="PROSITE" id="PS51186">
    <property type="entry name" value="GNAT"/>
    <property type="match status" value="1"/>
</dbReference>
<gene>
    <name evidence="2" type="ORF">GV829_08615</name>
</gene>
<dbReference type="Proteomes" id="UP000503018">
    <property type="component" value="Chromosome"/>
</dbReference>
<evidence type="ECO:0000259" key="1">
    <source>
        <dbReference type="PROSITE" id="PS51186"/>
    </source>
</evidence>
<keyword evidence="3" id="KW-1185">Reference proteome</keyword>
<feature type="domain" description="N-acetyltransferase" evidence="1">
    <location>
        <begin position="10"/>
        <end position="170"/>
    </location>
</feature>
<dbReference type="RefSeq" id="WP_169945827.1">
    <property type="nucleotide sequence ID" value="NZ_CP053015.1"/>
</dbReference>
<protein>
    <submittedName>
        <fullName evidence="2">GNAT family N-acetyltransferase</fullName>
    </submittedName>
</protein>
<dbReference type="Pfam" id="PF13302">
    <property type="entry name" value="Acetyltransf_3"/>
    <property type="match status" value="1"/>
</dbReference>
<dbReference type="KEGG" id="slan:GV829_08615"/>
<keyword evidence="2" id="KW-0808">Transferase</keyword>
<dbReference type="AlphaFoldDB" id="A0A6M4AW21"/>
<organism evidence="2 3">
    <name type="scientific">Sphingomonas lacunae</name>
    <dbReference type="NCBI Taxonomy" id="2698828"/>
    <lineage>
        <taxon>Bacteria</taxon>
        <taxon>Pseudomonadati</taxon>
        <taxon>Pseudomonadota</taxon>
        <taxon>Alphaproteobacteria</taxon>
        <taxon>Sphingomonadales</taxon>
        <taxon>Sphingomonadaceae</taxon>
        <taxon>Sphingomonas</taxon>
    </lineage>
</organism>
<proteinExistence type="predicted"/>
<dbReference type="PANTHER" id="PTHR43792:SF1">
    <property type="entry name" value="N-ACETYLTRANSFERASE DOMAIN-CONTAINING PROTEIN"/>
    <property type="match status" value="1"/>
</dbReference>
<sequence>MLPTLIASRLTLRPLRDEDSAALHPVFADPAVMQWWSHGPHQSPEKTREVVALNALQEPGYACWAITLDGGAAHGWVTLKDRRPGVSEIGYLIGRSLWGQGYGREAVTAVLDHGFACPGQRRVYADVDPENAPSIRLLERLGFVLEGHLREEWETHIGVRDTILYGLLAREWLGRAAQAG</sequence>
<dbReference type="InterPro" id="IPR000182">
    <property type="entry name" value="GNAT_dom"/>
</dbReference>
<dbReference type="SUPFAM" id="SSF55729">
    <property type="entry name" value="Acyl-CoA N-acyltransferases (Nat)"/>
    <property type="match status" value="1"/>
</dbReference>
<dbReference type="Gene3D" id="3.40.630.30">
    <property type="match status" value="1"/>
</dbReference>
<reference evidence="2 3" key="1">
    <citation type="submission" date="2020-01" db="EMBL/GenBank/DDBJ databases">
        <title>Sphingomonas sp. strain CSW-10.</title>
        <authorList>
            <person name="Chen W.-M."/>
        </authorList>
    </citation>
    <scope>NUCLEOTIDE SEQUENCE [LARGE SCALE GENOMIC DNA]</scope>
    <source>
        <strain evidence="2 3">CSW-10</strain>
    </source>
</reference>
<name>A0A6M4AW21_9SPHN</name>
<evidence type="ECO:0000313" key="3">
    <source>
        <dbReference type="Proteomes" id="UP000503018"/>
    </source>
</evidence>
<accession>A0A6M4AW21</accession>
<dbReference type="GO" id="GO:0016747">
    <property type="term" value="F:acyltransferase activity, transferring groups other than amino-acyl groups"/>
    <property type="evidence" value="ECO:0007669"/>
    <property type="project" value="InterPro"/>
</dbReference>